<protein>
    <submittedName>
        <fullName evidence="1">Uncharacterized protein</fullName>
    </submittedName>
</protein>
<name>A0A2Z6ZZ76_9LAMI</name>
<organism evidence="1 2">
    <name type="scientific">Dorcoceras hygrometricum</name>
    <dbReference type="NCBI Taxonomy" id="472368"/>
    <lineage>
        <taxon>Eukaryota</taxon>
        <taxon>Viridiplantae</taxon>
        <taxon>Streptophyta</taxon>
        <taxon>Embryophyta</taxon>
        <taxon>Tracheophyta</taxon>
        <taxon>Spermatophyta</taxon>
        <taxon>Magnoliopsida</taxon>
        <taxon>eudicotyledons</taxon>
        <taxon>Gunneridae</taxon>
        <taxon>Pentapetalae</taxon>
        <taxon>asterids</taxon>
        <taxon>lamiids</taxon>
        <taxon>Lamiales</taxon>
        <taxon>Gesneriaceae</taxon>
        <taxon>Didymocarpoideae</taxon>
        <taxon>Trichosporeae</taxon>
        <taxon>Loxocarpinae</taxon>
        <taxon>Dorcoceras</taxon>
    </lineage>
</organism>
<dbReference type="EMBL" id="KV152503">
    <property type="protein sequence ID" value="KZT76113.1"/>
    <property type="molecule type" value="Genomic_DNA"/>
</dbReference>
<reference evidence="1 2" key="1">
    <citation type="journal article" date="2015" name="Proc. Natl. Acad. Sci. U.S.A.">
        <title>The resurrection genome of Boea hygrometrica: A blueprint for survival of dehydration.</title>
        <authorList>
            <person name="Xiao L."/>
            <person name="Yang G."/>
            <person name="Zhang L."/>
            <person name="Yang X."/>
            <person name="Zhao S."/>
            <person name="Ji Z."/>
            <person name="Zhou Q."/>
            <person name="Hu M."/>
            <person name="Wang Y."/>
            <person name="Chen M."/>
            <person name="Xu Y."/>
            <person name="Jin H."/>
            <person name="Xiao X."/>
            <person name="Hu G."/>
            <person name="Bao F."/>
            <person name="Hu Y."/>
            <person name="Wan P."/>
            <person name="Li L."/>
            <person name="Deng X."/>
            <person name="Kuang T."/>
            <person name="Xiang C."/>
            <person name="Zhu J.K."/>
            <person name="Oliver M.J."/>
            <person name="He Y."/>
        </authorList>
    </citation>
    <scope>NUCLEOTIDE SEQUENCE [LARGE SCALE GENOMIC DNA]</scope>
    <source>
        <strain evidence="2">cv. XS01</strain>
    </source>
</reference>
<evidence type="ECO:0000313" key="1">
    <source>
        <dbReference type="EMBL" id="KZT76113.1"/>
    </source>
</evidence>
<proteinExistence type="predicted"/>
<dbReference type="Proteomes" id="UP000250235">
    <property type="component" value="Unassembled WGS sequence"/>
</dbReference>
<accession>A0A2Z6ZZ76</accession>
<sequence>MRTGRPWPAAARTSLRAGRAWRPRAGRRFVQSLRDMPPAVARWLAHDRRSPRPLMHHWLAHHSAIVPRFSRPSERPCAVRNMVAAAAAARSPSGGAPSMS</sequence>
<gene>
    <name evidence="1" type="ORF">F511_46862</name>
</gene>
<keyword evidence="2" id="KW-1185">Reference proteome</keyword>
<evidence type="ECO:0000313" key="2">
    <source>
        <dbReference type="Proteomes" id="UP000250235"/>
    </source>
</evidence>
<dbReference type="AlphaFoldDB" id="A0A2Z6ZZ76"/>